<dbReference type="Proteomes" id="UP001189000">
    <property type="component" value="Unassembled WGS sequence"/>
</dbReference>
<reference evidence="5" key="1">
    <citation type="submission" date="2023-02" db="EMBL/GenBank/DDBJ databases">
        <title>Elizabethkingia anophelis draft genomes.</title>
        <authorList>
            <person name="Nicholson A.C."/>
            <person name="Whitney A.M."/>
            <person name="Humrighouse B.W."/>
            <person name="Villarma A."/>
            <person name="Bell M."/>
            <person name="Mcquiston J."/>
        </authorList>
    </citation>
    <scope>NUCLEOTIDE SEQUENCE</scope>
    <source>
        <strain evidence="5">B4955</strain>
    </source>
</reference>
<organism evidence="5 6">
    <name type="scientific">Elizabethkingia anophelis</name>
    <dbReference type="NCBI Taxonomy" id="1117645"/>
    <lineage>
        <taxon>Bacteria</taxon>
        <taxon>Pseudomonadati</taxon>
        <taxon>Bacteroidota</taxon>
        <taxon>Flavobacteriia</taxon>
        <taxon>Flavobacteriales</taxon>
        <taxon>Weeksellaceae</taxon>
        <taxon>Elizabethkingia</taxon>
    </lineage>
</organism>
<accession>A0AAE4P385</accession>
<dbReference type="Pfam" id="PF13102">
    <property type="entry name" value="Phage_int_SAM_5"/>
    <property type="match status" value="1"/>
</dbReference>
<dbReference type="GO" id="GO:0003677">
    <property type="term" value="F:DNA binding"/>
    <property type="evidence" value="ECO:0007669"/>
    <property type="project" value="UniProtKB-KW"/>
</dbReference>
<dbReference type="PROSITE" id="PS51898">
    <property type="entry name" value="TYR_RECOMBINASE"/>
    <property type="match status" value="1"/>
</dbReference>
<evidence type="ECO:0000256" key="2">
    <source>
        <dbReference type="ARBA" id="ARBA00023125"/>
    </source>
</evidence>
<dbReference type="Gene3D" id="1.10.443.10">
    <property type="entry name" value="Intergrase catalytic core"/>
    <property type="match status" value="1"/>
</dbReference>
<protein>
    <recommendedName>
        <fullName evidence="4">Tyr recombinase domain-containing protein</fullName>
    </recommendedName>
</protein>
<keyword evidence="3" id="KW-0233">DNA recombination</keyword>
<evidence type="ECO:0000259" key="4">
    <source>
        <dbReference type="PROSITE" id="PS51898"/>
    </source>
</evidence>
<feature type="domain" description="Tyr recombinase" evidence="4">
    <location>
        <begin position="232"/>
        <end position="428"/>
    </location>
</feature>
<dbReference type="Pfam" id="PF00589">
    <property type="entry name" value="Phage_integrase"/>
    <property type="match status" value="1"/>
</dbReference>
<dbReference type="InterPro" id="IPR025269">
    <property type="entry name" value="SAM-like_dom"/>
</dbReference>
<sequence length="434" mass="50782">MKINFRVKNTNKNPSSLYIRFFDSRNNVRTDIEIRTGFNINPNDWNVKKQVFKPNANRASNIIIGEKLVQLKEDIIFQVNLEYNNGGSIDKQFLKNLIDKFNNRPSKELGEKDPAVYFKYTIGEYVNYYSTHIHPDTKGFLKPNTIKKYETLKRAIDDFEKECNQALKLIDLDMDFHSNFIIYHQSKNHSDSTINKDFKMIKAILRFAENKQKYRVNASYKDKDFTFNESQSFDTYLNYDEIEQLTALELKDDRLDRFRDFFVCNLWFGCRVSDMQNISSANIENGNTVLIPEMKKVGKKVKIPIHKSVLNILRKRNGRFPFEDTKLNTSFEVTYNKLIKEICRMAGITEKIYGAKRKGENGTNVLNYYEKCDLITTKTCRKSFATNLYTSGKLSKESIMAITGHSDIKSFNAYVVDTANDNLEKVRDYFDNNF</sequence>
<comment type="caution">
    <text evidence="5">The sequence shown here is derived from an EMBL/GenBank/DDBJ whole genome shotgun (WGS) entry which is preliminary data.</text>
</comment>
<comment type="similarity">
    <text evidence="1">Belongs to the 'phage' integrase family.</text>
</comment>
<proteinExistence type="inferred from homology"/>
<dbReference type="InterPro" id="IPR013762">
    <property type="entry name" value="Integrase-like_cat_sf"/>
</dbReference>
<dbReference type="PANTHER" id="PTHR30349">
    <property type="entry name" value="PHAGE INTEGRASE-RELATED"/>
    <property type="match status" value="1"/>
</dbReference>
<name>A0AAE4P385_9FLAO</name>
<dbReference type="Gene3D" id="1.10.150.130">
    <property type="match status" value="1"/>
</dbReference>
<evidence type="ECO:0000256" key="3">
    <source>
        <dbReference type="ARBA" id="ARBA00023172"/>
    </source>
</evidence>
<dbReference type="InterPro" id="IPR002104">
    <property type="entry name" value="Integrase_catalytic"/>
</dbReference>
<gene>
    <name evidence="5" type="ORF">CMU51_16585</name>
</gene>
<dbReference type="InterPro" id="IPR011010">
    <property type="entry name" value="DNA_brk_join_enz"/>
</dbReference>
<dbReference type="SUPFAM" id="SSF56349">
    <property type="entry name" value="DNA breaking-rejoining enzymes"/>
    <property type="match status" value="1"/>
</dbReference>
<dbReference type="GO" id="GO:0006310">
    <property type="term" value="P:DNA recombination"/>
    <property type="evidence" value="ECO:0007669"/>
    <property type="project" value="UniProtKB-KW"/>
</dbReference>
<evidence type="ECO:0000313" key="5">
    <source>
        <dbReference type="EMBL" id="MDV3665668.1"/>
    </source>
</evidence>
<dbReference type="AlphaFoldDB" id="A0AAE4P385"/>
<dbReference type="InterPro" id="IPR050090">
    <property type="entry name" value="Tyrosine_recombinase_XerCD"/>
</dbReference>
<dbReference type="GO" id="GO:0015074">
    <property type="term" value="P:DNA integration"/>
    <property type="evidence" value="ECO:0007669"/>
    <property type="project" value="InterPro"/>
</dbReference>
<evidence type="ECO:0000256" key="1">
    <source>
        <dbReference type="ARBA" id="ARBA00008857"/>
    </source>
</evidence>
<dbReference type="EMBL" id="NWGY01000017">
    <property type="protein sequence ID" value="MDV3665668.1"/>
    <property type="molecule type" value="Genomic_DNA"/>
</dbReference>
<dbReference type="PANTHER" id="PTHR30349:SF41">
    <property type="entry name" value="INTEGRASE_RECOMBINASE PROTEIN MJ0367-RELATED"/>
    <property type="match status" value="1"/>
</dbReference>
<evidence type="ECO:0000313" key="6">
    <source>
        <dbReference type="Proteomes" id="UP001189000"/>
    </source>
</evidence>
<dbReference type="InterPro" id="IPR010998">
    <property type="entry name" value="Integrase_recombinase_N"/>
</dbReference>
<keyword evidence="2" id="KW-0238">DNA-binding</keyword>